<keyword evidence="12" id="KW-1185">Reference proteome</keyword>
<comment type="caution">
    <text evidence="9">The sequence shown here is derived from an EMBL/GenBank/DDBJ whole genome shotgun (WGS) entry which is preliminary data.</text>
</comment>
<evidence type="ECO:0000256" key="3">
    <source>
        <dbReference type="ARBA" id="ARBA00023235"/>
    </source>
</evidence>
<dbReference type="CDD" id="cd07067">
    <property type="entry name" value="HP_PGM_like"/>
    <property type="match status" value="1"/>
</dbReference>
<comment type="caution">
    <text evidence="4">Lacks conserved residue(s) required for the propagation of feature annotation.</text>
</comment>
<dbReference type="HAMAP" id="MF_01039">
    <property type="entry name" value="PGAM_GpmA"/>
    <property type="match status" value="1"/>
</dbReference>
<dbReference type="PATRIC" id="fig|1423751.3.peg.1017"/>
<evidence type="ECO:0000256" key="4">
    <source>
        <dbReference type="HAMAP-Rule" id="MF_01039"/>
    </source>
</evidence>
<feature type="binding site" evidence="4 6">
    <location>
        <begin position="88"/>
        <end position="91"/>
    </location>
    <ligand>
        <name>substrate</name>
    </ligand>
</feature>
<dbReference type="SUPFAM" id="SSF53254">
    <property type="entry name" value="Phosphoglycerate mutase-like"/>
    <property type="match status" value="1"/>
</dbReference>
<keyword evidence="3 4" id="KW-0413">Isomerase</keyword>
<evidence type="ECO:0000256" key="7">
    <source>
        <dbReference type="PIRSR" id="PIRSR613078-3"/>
    </source>
</evidence>
<dbReference type="EMBL" id="CAKC01000031">
    <property type="protein sequence ID" value="CCI86675.1"/>
    <property type="molecule type" value="Genomic_DNA"/>
</dbReference>
<dbReference type="PROSITE" id="PS00175">
    <property type="entry name" value="PG_MUTASE"/>
    <property type="match status" value="1"/>
</dbReference>
<dbReference type="SMART" id="SM00855">
    <property type="entry name" value="PGAM"/>
    <property type="match status" value="1"/>
</dbReference>
<dbReference type="PIRSF" id="PIRSF000709">
    <property type="entry name" value="6PFK_2-Ptase"/>
    <property type="match status" value="1"/>
</dbReference>
<evidence type="ECO:0000313" key="10">
    <source>
        <dbReference type="EMBL" id="KRN14321.1"/>
    </source>
</evidence>
<dbReference type="RefSeq" id="WP_008472686.1">
    <property type="nucleotide sequence ID" value="NZ_AYZO01000003.1"/>
</dbReference>
<dbReference type="EMBL" id="AYZO01000003">
    <property type="protein sequence ID" value="KRN14321.1"/>
    <property type="molecule type" value="Genomic_DNA"/>
</dbReference>
<evidence type="ECO:0000313" key="9">
    <source>
        <dbReference type="EMBL" id="CCI86675.1"/>
    </source>
</evidence>
<gene>
    <name evidence="4" type="primary">gpmA</name>
    <name evidence="9" type="ORF">BN52_08900</name>
    <name evidence="10" type="ORF">FC38_GL000980</name>
</gene>
<dbReference type="UniPathway" id="UPA00109">
    <property type="reaction ID" value="UER00186"/>
</dbReference>
<dbReference type="PANTHER" id="PTHR11931">
    <property type="entry name" value="PHOSPHOGLYCERATE MUTASE"/>
    <property type="match status" value="1"/>
</dbReference>
<proteinExistence type="inferred from homology"/>
<dbReference type="GO" id="GO:0004619">
    <property type="term" value="F:phosphoglycerate mutase activity"/>
    <property type="evidence" value="ECO:0007669"/>
    <property type="project" value="UniProtKB-UniRule"/>
</dbReference>
<dbReference type="InterPro" id="IPR013078">
    <property type="entry name" value="His_Pase_superF_clade-1"/>
</dbReference>
<feature type="binding site" evidence="4 6">
    <location>
        <begin position="115"/>
        <end position="116"/>
    </location>
    <ligand>
        <name>substrate</name>
    </ligand>
</feature>
<dbReference type="GO" id="GO:0006096">
    <property type="term" value="P:glycolytic process"/>
    <property type="evidence" value="ECO:0007669"/>
    <property type="project" value="UniProtKB-UniRule"/>
</dbReference>
<dbReference type="Proteomes" id="UP000051521">
    <property type="component" value="Unassembled WGS sequence"/>
</dbReference>
<name>I7K064_9LACO</name>
<dbReference type="OrthoDB" id="9781415at2"/>
<comment type="similarity">
    <text evidence="1 4">Belongs to the phosphoglycerate mutase family. BPG-dependent PGAM subfamily.</text>
</comment>
<dbReference type="InterPro" id="IPR005952">
    <property type="entry name" value="Phosphogly_mut1"/>
</dbReference>
<dbReference type="NCBIfam" id="TIGR01258">
    <property type="entry name" value="pgm_1"/>
    <property type="match status" value="1"/>
</dbReference>
<feature type="active site" description="Tele-phosphohistidine intermediate" evidence="4 5">
    <location>
        <position position="9"/>
    </location>
</feature>
<feature type="active site" description="Proton donor/acceptor" evidence="4 5">
    <location>
        <position position="88"/>
    </location>
</feature>
<reference evidence="10 12" key="2">
    <citation type="journal article" date="2015" name="Genome Announc.">
        <title>Expanding the biotechnology potential of lactobacilli through comparative genomics of 213 strains and associated genera.</title>
        <authorList>
            <person name="Sun Z."/>
            <person name="Harris H.M."/>
            <person name="McCann A."/>
            <person name="Guo C."/>
            <person name="Argimon S."/>
            <person name="Zhang W."/>
            <person name="Yang X."/>
            <person name="Jeffery I.B."/>
            <person name="Cooney J.C."/>
            <person name="Kagawa T.F."/>
            <person name="Liu W."/>
            <person name="Song Y."/>
            <person name="Salvetti E."/>
            <person name="Wrobel A."/>
            <person name="Rasinkangas P."/>
            <person name="Parkhill J."/>
            <person name="Rea M.C."/>
            <person name="O'Sullivan O."/>
            <person name="Ritari J."/>
            <person name="Douillard F.P."/>
            <person name="Paul Ross R."/>
            <person name="Yang R."/>
            <person name="Briner A.E."/>
            <person name="Felis G.E."/>
            <person name="de Vos W.M."/>
            <person name="Barrangou R."/>
            <person name="Klaenhammer T.R."/>
            <person name="Caufield P.W."/>
            <person name="Cui Y."/>
            <person name="Zhang H."/>
            <person name="O'Toole P.W."/>
        </authorList>
    </citation>
    <scope>NUCLEOTIDE SEQUENCE [LARGE SCALE GENOMIC DNA]</scope>
    <source>
        <strain evidence="10 12">DSM 23908</strain>
    </source>
</reference>
<dbReference type="Pfam" id="PF00300">
    <property type="entry name" value="His_Phos_1"/>
    <property type="match status" value="1"/>
</dbReference>
<evidence type="ECO:0000256" key="5">
    <source>
        <dbReference type="PIRSR" id="PIRSR613078-1"/>
    </source>
</evidence>
<dbReference type="InterPro" id="IPR029033">
    <property type="entry name" value="His_PPase_superfam"/>
</dbReference>
<evidence type="ECO:0000256" key="8">
    <source>
        <dbReference type="RuleBase" id="RU004512"/>
    </source>
</evidence>
<feature type="binding site" evidence="4 6">
    <location>
        <position position="99"/>
    </location>
    <ligand>
        <name>substrate</name>
    </ligand>
</feature>
<dbReference type="EC" id="5.4.2.11" evidence="4 8"/>
<evidence type="ECO:0000256" key="6">
    <source>
        <dbReference type="PIRSR" id="PIRSR613078-2"/>
    </source>
</evidence>
<organism evidence="9 11">
    <name type="scientific">Lactobacillus gigeriorum DSM 23908 = CRBIP 24.85</name>
    <dbReference type="NCBI Taxonomy" id="1423751"/>
    <lineage>
        <taxon>Bacteria</taxon>
        <taxon>Bacillati</taxon>
        <taxon>Bacillota</taxon>
        <taxon>Bacilli</taxon>
        <taxon>Lactobacillales</taxon>
        <taxon>Lactobacillaceae</taxon>
        <taxon>Lactobacillus</taxon>
    </lineage>
</organism>
<comment type="function">
    <text evidence="4 8">Catalyzes the interconversion of 2-phosphoglycerate and 3-phosphoglycerate.</text>
</comment>
<dbReference type="AlphaFoldDB" id="I7K064"/>
<evidence type="ECO:0000313" key="12">
    <source>
        <dbReference type="Proteomes" id="UP000051521"/>
    </source>
</evidence>
<comment type="pathway">
    <text evidence="4 8">Carbohydrate degradation; glycolysis; pyruvate from D-glyceraldehyde 3-phosphate: step 3/5.</text>
</comment>
<keyword evidence="4" id="KW-0312">Gluconeogenesis</keyword>
<accession>I7K064</accession>
<protein>
    <recommendedName>
        <fullName evidence="4 8">2,3-bisphosphoglycerate-dependent phosphoglycerate mutase</fullName>
        <shortName evidence="4">BPG-dependent PGAM</shortName>
        <shortName evidence="4">PGAM</shortName>
        <shortName evidence="4">Phosphoglyceromutase</shortName>
        <shortName evidence="4">dPGM</shortName>
        <ecNumber evidence="4 8">5.4.2.11</ecNumber>
    </recommendedName>
</protein>
<evidence type="ECO:0000256" key="2">
    <source>
        <dbReference type="ARBA" id="ARBA00023152"/>
    </source>
</evidence>
<dbReference type="InterPro" id="IPR001345">
    <property type="entry name" value="PG/BPGM_mutase_AS"/>
</dbReference>
<evidence type="ECO:0000256" key="1">
    <source>
        <dbReference type="ARBA" id="ARBA00006717"/>
    </source>
</evidence>
<feature type="binding site" evidence="4 6">
    <location>
        <begin position="8"/>
        <end position="15"/>
    </location>
    <ligand>
        <name>substrate</name>
    </ligand>
</feature>
<feature type="binding site" evidence="4 6">
    <location>
        <begin position="21"/>
        <end position="22"/>
    </location>
    <ligand>
        <name>substrate</name>
    </ligand>
</feature>
<evidence type="ECO:0000313" key="11">
    <source>
        <dbReference type="Proteomes" id="UP000009326"/>
    </source>
</evidence>
<feature type="site" description="Transition state stabilizer" evidence="4 7">
    <location>
        <position position="178"/>
    </location>
</feature>
<dbReference type="STRING" id="1423751.FC38_GL000980"/>
<dbReference type="GO" id="GO:0006094">
    <property type="term" value="P:gluconeogenesis"/>
    <property type="evidence" value="ECO:0007669"/>
    <property type="project" value="UniProtKB-UniRule"/>
</dbReference>
<dbReference type="Proteomes" id="UP000009326">
    <property type="component" value="Unassembled WGS sequence"/>
</dbReference>
<feature type="binding site" evidence="4 6">
    <location>
        <position position="61"/>
    </location>
    <ligand>
        <name>substrate</name>
    </ligand>
</feature>
<keyword evidence="2 4" id="KW-0324">Glycolysis</keyword>
<dbReference type="Gene3D" id="3.40.50.1240">
    <property type="entry name" value="Phosphoglycerate mutase-like"/>
    <property type="match status" value="1"/>
</dbReference>
<reference evidence="9 11" key="1">
    <citation type="submission" date="2012-06" db="EMBL/GenBank/DDBJ databases">
        <title>Draft genome sequence of Lactobacillus gigeriorum CRBIP 24.85T, isolated from chicken crop.</title>
        <authorList>
            <person name="Cousin S."/>
            <person name="Ma L."/>
            <person name="Creno S."/>
            <person name="Clermont D."/>
            <person name="Loux V."/>
            <person name="Bizet C."/>
            <person name="Bouchier C."/>
        </authorList>
    </citation>
    <scope>NUCLEOTIDE SEQUENCE [LARGE SCALE GENOMIC DNA]</scope>
    <source>
        <strain evidence="11">CRBIP 24.85T</strain>
        <strain evidence="9">Type strain: CRBIP 24.85</strain>
    </source>
</reference>
<comment type="catalytic activity">
    <reaction evidence="4 8">
        <text>(2R)-2-phosphoglycerate = (2R)-3-phosphoglycerate</text>
        <dbReference type="Rhea" id="RHEA:15901"/>
        <dbReference type="ChEBI" id="CHEBI:58272"/>
        <dbReference type="ChEBI" id="CHEBI:58289"/>
        <dbReference type="EC" id="5.4.2.11"/>
    </reaction>
</comment>
<sequence length="227" mass="25981">MVKLVLVRHGESIANAENVYTGWNDVPLTDKGIRQARKAGEALKTLNDFYPTHIHTSVLSRAIVTANIIAETCGFLALPITKTWRLNERHYGALKGTNKDASRSIYGKEQVLLWRRSFDAIPPLQKQPLNDRRYSLLDPKLIPRAESLHQTQDRLMPYYYDQIASRMRLDQDQLVVAHGSSLRALIKKLERINNQEIINLEVPNAEPIIYTMDADLKIIKKQILTVE</sequence>